<accession>A0A9P9XV08</accession>
<reference evidence="4" key="2">
    <citation type="submission" date="2022-07" db="EMBL/GenBank/DDBJ databases">
        <authorList>
            <person name="Goncalves M.F.M."/>
            <person name="Hilario S."/>
            <person name="Van De Peer Y."/>
            <person name="Esteves A.C."/>
            <person name="Alves A."/>
        </authorList>
    </citation>
    <scope>NUCLEOTIDE SEQUENCE</scope>
    <source>
        <strain evidence="4">MUM 19.33</strain>
    </source>
</reference>
<dbReference type="PRINTS" id="PR00081">
    <property type="entry name" value="GDHRDH"/>
</dbReference>
<dbReference type="SUPFAM" id="SSF51735">
    <property type="entry name" value="NAD(P)-binding Rossmann-fold domains"/>
    <property type="match status" value="1"/>
</dbReference>
<dbReference type="PANTHER" id="PTHR24320:SF148">
    <property type="entry name" value="NAD(P)-BINDING ROSSMANN-FOLD SUPERFAMILY PROTEIN"/>
    <property type="match status" value="1"/>
</dbReference>
<comment type="caution">
    <text evidence="4">The sequence shown here is derived from an EMBL/GenBank/DDBJ whole genome shotgun (WGS) entry which is preliminary data.</text>
</comment>
<gene>
    <name evidence="4" type="ORF">J7T54_008309</name>
</gene>
<evidence type="ECO:0000256" key="1">
    <source>
        <dbReference type="ARBA" id="ARBA00006484"/>
    </source>
</evidence>
<dbReference type="PANTHER" id="PTHR24320">
    <property type="entry name" value="RETINOL DEHYDROGENASE"/>
    <property type="match status" value="1"/>
</dbReference>
<protein>
    <submittedName>
        <fullName evidence="4">Short-chain dehydrogenase</fullName>
    </submittedName>
</protein>
<dbReference type="OrthoDB" id="191139at2759"/>
<dbReference type="EMBL" id="JAGIXG020000088">
    <property type="protein sequence ID" value="KAI6777975.1"/>
    <property type="molecule type" value="Genomic_DNA"/>
</dbReference>
<evidence type="ECO:0000256" key="2">
    <source>
        <dbReference type="ARBA" id="ARBA00023002"/>
    </source>
</evidence>
<organism evidence="4 5">
    <name type="scientific">Emericellopsis cladophorae</name>
    <dbReference type="NCBI Taxonomy" id="2686198"/>
    <lineage>
        <taxon>Eukaryota</taxon>
        <taxon>Fungi</taxon>
        <taxon>Dikarya</taxon>
        <taxon>Ascomycota</taxon>
        <taxon>Pezizomycotina</taxon>
        <taxon>Sordariomycetes</taxon>
        <taxon>Hypocreomycetidae</taxon>
        <taxon>Hypocreales</taxon>
        <taxon>Bionectriaceae</taxon>
        <taxon>Emericellopsis</taxon>
    </lineage>
</organism>
<dbReference type="Pfam" id="PF00106">
    <property type="entry name" value="adh_short"/>
    <property type="match status" value="1"/>
</dbReference>
<proteinExistence type="inferred from homology"/>
<dbReference type="RefSeq" id="XP_051358831.1">
    <property type="nucleotide sequence ID" value="XM_051510231.1"/>
</dbReference>
<dbReference type="Gene3D" id="3.40.50.720">
    <property type="entry name" value="NAD(P)-binding Rossmann-like Domain"/>
    <property type="match status" value="1"/>
</dbReference>
<keyword evidence="2" id="KW-0560">Oxidoreductase</keyword>
<comment type="similarity">
    <text evidence="1">Belongs to the short-chain dehydrogenases/reductases (SDR) family.</text>
</comment>
<dbReference type="AlphaFoldDB" id="A0A9P9XV08"/>
<dbReference type="InterPro" id="IPR002347">
    <property type="entry name" value="SDR_fam"/>
</dbReference>
<reference evidence="4" key="1">
    <citation type="journal article" date="2021" name="J Fungi (Basel)">
        <title>Genomic and Metabolomic Analyses of the Marine Fungus Emericellopsis cladophorae: Insights into Saltwater Adaptability Mechanisms and Its Biosynthetic Potential.</title>
        <authorList>
            <person name="Goncalves M.F.M."/>
            <person name="Hilario S."/>
            <person name="Van de Peer Y."/>
            <person name="Esteves A.C."/>
            <person name="Alves A."/>
        </authorList>
    </citation>
    <scope>NUCLEOTIDE SEQUENCE</scope>
    <source>
        <strain evidence="4">MUM 19.33</strain>
    </source>
</reference>
<sequence length="428" mass="47101">MSGSIQRHGNMATQWNPVKDMPDLLGKVAVVTGATSGIGFHTVKHLAAKGAKVYFTARNEAKARKTQGEQLKLNPELSAEQLPWLLVDFEEIESAARAAELLGSKEDKVDILVNNAGGPPRALEHSSAGWEKSMASSHIGHFVFTNRVLPLLKKAAASPDADVRIVVVSSNAMHLVLPPNYALDFTKSELLYGTLPYTPLKYKLLRPLVFDVNMLHYAVSKLANAMFAKQLQRNLRSQRVPIAVLSLHPGGVASDRIHEVFKPWVWPLVSGNFMPQDTGSHASLFAATAKEIRVEERGFMGNYMEPIGVVHAGHPLLHDEAQARDLWETTQKEASTYLKGKGHGGLLLVLNLLLSMEDTFTWAEVGSAFKNSRMYLRAVLGFLVTLSLFSLVAFLPAVIRGLARQPGSEAEYAGKEYTDYDDTSRYNL</sequence>
<dbReference type="GeneID" id="75834780"/>
<name>A0A9P9XV08_9HYPO</name>
<dbReference type="GO" id="GO:0016491">
    <property type="term" value="F:oxidoreductase activity"/>
    <property type="evidence" value="ECO:0007669"/>
    <property type="project" value="UniProtKB-KW"/>
</dbReference>
<keyword evidence="5" id="KW-1185">Reference proteome</keyword>
<keyword evidence="3" id="KW-0812">Transmembrane</keyword>
<evidence type="ECO:0000313" key="4">
    <source>
        <dbReference type="EMBL" id="KAI6777975.1"/>
    </source>
</evidence>
<dbReference type="Proteomes" id="UP001055219">
    <property type="component" value="Unassembled WGS sequence"/>
</dbReference>
<feature type="transmembrane region" description="Helical" evidence="3">
    <location>
        <begin position="374"/>
        <end position="399"/>
    </location>
</feature>
<keyword evidence="3" id="KW-0472">Membrane</keyword>
<keyword evidence="3" id="KW-1133">Transmembrane helix</keyword>
<evidence type="ECO:0000256" key="3">
    <source>
        <dbReference type="SAM" id="Phobius"/>
    </source>
</evidence>
<evidence type="ECO:0000313" key="5">
    <source>
        <dbReference type="Proteomes" id="UP001055219"/>
    </source>
</evidence>
<dbReference type="InterPro" id="IPR036291">
    <property type="entry name" value="NAD(P)-bd_dom_sf"/>
</dbReference>